<dbReference type="EMBL" id="CM034395">
    <property type="protein sequence ID" value="KAJ0178966.1"/>
    <property type="molecule type" value="Genomic_DNA"/>
</dbReference>
<gene>
    <name evidence="1" type="ORF">K1T71_005741</name>
</gene>
<evidence type="ECO:0000313" key="2">
    <source>
        <dbReference type="Proteomes" id="UP000824533"/>
    </source>
</evidence>
<dbReference type="Proteomes" id="UP000824533">
    <property type="component" value="Linkage Group LG09"/>
</dbReference>
<protein>
    <submittedName>
        <fullName evidence="1">Uncharacterized protein</fullName>
    </submittedName>
</protein>
<name>A0ACC1D4S8_9NEOP</name>
<sequence length="428" mass="47045">MESGYHRLWTFTTPKVLQIRCCSLKKIILFVNRTTSPPGEPLVRAPVGKPRCPPAISRLRVEKVEGGLAVAGVVVAANCQIVLPIFGFLFMLVGCVLTVASYRGCGENEEPDHYAARIAFTGNSRVLGPVCIVAGALMTIAGIVLCILMRAAQRRQRRLAFHCPIHGDFYPLSPQNSRKYSRSPRGVWRWVRGWLGLCEENEAPRCPRSNEPASPARAEAPCPPPLPFLVPSDSVVGMASVLGAPLSPEQTFGSIKSLAISREVASFPLSRSPTPPPLSCPPFKEDSKCMEDNIPNAVLMRPDFDCGSPTCNYRTVECKLTTTDEVNRIKAINANINKISENTQTQPTSVAIAIPDEGKVTSHQRNKTDHRAVTTWSFKPDLDRLSWQVINAQINTTSNNFFILARPFPIIEQGKETQFAVAILKKNS</sequence>
<accession>A0ACC1D4S8</accession>
<reference evidence="1 2" key="1">
    <citation type="journal article" date="2021" name="Front. Genet.">
        <title>Chromosome-Level Genome Assembly Reveals Significant Gene Expansion in the Toll and IMD Signaling Pathways of Dendrolimus kikuchii.</title>
        <authorList>
            <person name="Zhou J."/>
            <person name="Wu P."/>
            <person name="Xiong Z."/>
            <person name="Liu N."/>
            <person name="Zhao N."/>
            <person name="Ji M."/>
            <person name="Qiu Y."/>
            <person name="Yang B."/>
        </authorList>
    </citation>
    <scope>NUCLEOTIDE SEQUENCE [LARGE SCALE GENOMIC DNA]</scope>
    <source>
        <strain evidence="1">Ann1</strain>
    </source>
</reference>
<proteinExistence type="predicted"/>
<evidence type="ECO:0000313" key="1">
    <source>
        <dbReference type="EMBL" id="KAJ0178966.1"/>
    </source>
</evidence>
<keyword evidence="2" id="KW-1185">Reference proteome</keyword>
<comment type="caution">
    <text evidence="1">The sequence shown here is derived from an EMBL/GenBank/DDBJ whole genome shotgun (WGS) entry which is preliminary data.</text>
</comment>
<organism evidence="1 2">
    <name type="scientific">Dendrolimus kikuchii</name>
    <dbReference type="NCBI Taxonomy" id="765133"/>
    <lineage>
        <taxon>Eukaryota</taxon>
        <taxon>Metazoa</taxon>
        <taxon>Ecdysozoa</taxon>
        <taxon>Arthropoda</taxon>
        <taxon>Hexapoda</taxon>
        <taxon>Insecta</taxon>
        <taxon>Pterygota</taxon>
        <taxon>Neoptera</taxon>
        <taxon>Endopterygota</taxon>
        <taxon>Lepidoptera</taxon>
        <taxon>Glossata</taxon>
        <taxon>Ditrysia</taxon>
        <taxon>Bombycoidea</taxon>
        <taxon>Lasiocampidae</taxon>
        <taxon>Dendrolimus</taxon>
    </lineage>
</organism>